<protein>
    <recommendedName>
        <fullName evidence="7">MADF domain-containing protein</fullName>
    </recommendedName>
</protein>
<dbReference type="InterPro" id="IPR039353">
    <property type="entry name" value="TF_Adf1"/>
</dbReference>
<keyword evidence="1" id="KW-0539">Nucleus</keyword>
<dbReference type="Pfam" id="PF02944">
    <property type="entry name" value="BESS"/>
    <property type="match status" value="1"/>
</dbReference>
<dbReference type="GO" id="GO:0006357">
    <property type="term" value="P:regulation of transcription by RNA polymerase II"/>
    <property type="evidence" value="ECO:0007669"/>
    <property type="project" value="TreeGrafter"/>
</dbReference>
<proteinExistence type="predicted"/>
<dbReference type="GO" id="GO:0005667">
    <property type="term" value="C:transcription regulator complex"/>
    <property type="evidence" value="ECO:0007669"/>
    <property type="project" value="TreeGrafter"/>
</dbReference>
<evidence type="ECO:0000313" key="6">
    <source>
        <dbReference type="Proteomes" id="UP000036403"/>
    </source>
</evidence>
<dbReference type="PROSITE" id="PS51029">
    <property type="entry name" value="MADF"/>
    <property type="match status" value="1"/>
</dbReference>
<comment type="caution">
    <text evidence="5">The sequence shown here is derived from an EMBL/GenBank/DDBJ whole genome shotgun (WGS) entry which is preliminary data.</text>
</comment>
<evidence type="ECO:0000259" key="4">
    <source>
        <dbReference type="PROSITE" id="PS51031"/>
    </source>
</evidence>
<dbReference type="PROSITE" id="PS51031">
    <property type="entry name" value="BESS"/>
    <property type="match status" value="1"/>
</dbReference>
<dbReference type="InterPro" id="IPR006578">
    <property type="entry name" value="MADF-dom"/>
</dbReference>
<evidence type="ECO:0000313" key="5">
    <source>
        <dbReference type="EMBL" id="KMQ86558.1"/>
    </source>
</evidence>
<feature type="region of interest" description="Disordered" evidence="2">
    <location>
        <begin position="116"/>
        <end position="189"/>
    </location>
</feature>
<feature type="compositionally biased region" description="Basic and acidic residues" evidence="2">
    <location>
        <begin position="132"/>
        <end position="141"/>
    </location>
</feature>
<evidence type="ECO:0000256" key="1">
    <source>
        <dbReference type="PROSITE-ProRule" id="PRU00371"/>
    </source>
</evidence>
<accession>A0A0J7K819</accession>
<dbReference type="Pfam" id="PF10545">
    <property type="entry name" value="MADF_DNA_bdg"/>
    <property type="match status" value="1"/>
</dbReference>
<dbReference type="PANTHER" id="PTHR12243">
    <property type="entry name" value="MADF DOMAIN TRANSCRIPTION FACTOR"/>
    <property type="match status" value="1"/>
</dbReference>
<gene>
    <name evidence="5" type="ORF">RF55_14424</name>
</gene>
<dbReference type="PANTHER" id="PTHR12243:SF64">
    <property type="entry name" value="DORSAL INTERACTING PROTEIN 3-RELATED"/>
    <property type="match status" value="1"/>
</dbReference>
<dbReference type="AlphaFoldDB" id="A0A0J7K819"/>
<dbReference type="PaxDb" id="67767-A0A0J7K819"/>
<dbReference type="Proteomes" id="UP000036403">
    <property type="component" value="Unassembled WGS sequence"/>
</dbReference>
<evidence type="ECO:0008006" key="7">
    <source>
        <dbReference type="Google" id="ProtNLM"/>
    </source>
</evidence>
<feature type="domain" description="MADF" evidence="3">
    <location>
        <begin position="14"/>
        <end position="116"/>
    </location>
</feature>
<dbReference type="SMART" id="SM00595">
    <property type="entry name" value="MADF"/>
    <property type="match status" value="1"/>
</dbReference>
<keyword evidence="6" id="KW-1185">Reference proteome</keyword>
<name>A0A0J7K819_LASNI</name>
<dbReference type="GO" id="GO:0003677">
    <property type="term" value="F:DNA binding"/>
    <property type="evidence" value="ECO:0007669"/>
    <property type="project" value="InterPro"/>
</dbReference>
<comment type="subcellular location">
    <subcellularLocation>
        <location evidence="1">Nucleus</location>
    </subcellularLocation>
</comment>
<dbReference type="EMBL" id="LBMM01011903">
    <property type="protein sequence ID" value="KMQ86558.1"/>
    <property type="molecule type" value="Genomic_DNA"/>
</dbReference>
<dbReference type="GO" id="GO:0005634">
    <property type="term" value="C:nucleus"/>
    <property type="evidence" value="ECO:0007669"/>
    <property type="project" value="UniProtKB-SubCell"/>
</dbReference>
<dbReference type="OrthoDB" id="8038273at2759"/>
<reference evidence="5 6" key="1">
    <citation type="submission" date="2015-04" db="EMBL/GenBank/DDBJ databases">
        <title>Lasius niger genome sequencing.</title>
        <authorList>
            <person name="Konorov E.A."/>
            <person name="Nikitin M.A."/>
            <person name="Kirill M.V."/>
            <person name="Chang P."/>
        </authorList>
    </citation>
    <scope>NUCLEOTIDE SEQUENCE [LARGE SCALE GENOMIC DNA]</scope>
    <source>
        <tissue evidence="5">Whole</tissue>
    </source>
</reference>
<feature type="compositionally biased region" description="Basic and acidic residues" evidence="2">
    <location>
        <begin position="179"/>
        <end position="189"/>
    </location>
</feature>
<evidence type="ECO:0000256" key="2">
    <source>
        <dbReference type="SAM" id="MobiDB-lite"/>
    </source>
</evidence>
<organism evidence="5 6">
    <name type="scientific">Lasius niger</name>
    <name type="common">Black garden ant</name>
    <dbReference type="NCBI Taxonomy" id="67767"/>
    <lineage>
        <taxon>Eukaryota</taxon>
        <taxon>Metazoa</taxon>
        <taxon>Ecdysozoa</taxon>
        <taxon>Arthropoda</taxon>
        <taxon>Hexapoda</taxon>
        <taxon>Insecta</taxon>
        <taxon>Pterygota</taxon>
        <taxon>Neoptera</taxon>
        <taxon>Endopterygota</taxon>
        <taxon>Hymenoptera</taxon>
        <taxon>Apocrita</taxon>
        <taxon>Aculeata</taxon>
        <taxon>Formicoidea</taxon>
        <taxon>Formicidae</taxon>
        <taxon>Formicinae</taxon>
        <taxon>Lasius</taxon>
        <taxon>Lasius</taxon>
    </lineage>
</organism>
<dbReference type="InterPro" id="IPR004210">
    <property type="entry name" value="BESS_motif"/>
</dbReference>
<evidence type="ECO:0000259" key="3">
    <source>
        <dbReference type="PROSITE" id="PS51029"/>
    </source>
</evidence>
<sequence>MAEPNFNESLDIELFIQEIKKYPEIWNVAAEEYHDRTKKRSAWIDICRVFCDGFDEKNERDKNESELCNKLIKKWRNIKDNYLKSTKRNAKSGAAADTGRWYIYARQLSFLQHAGATTDTQSSLGAEDEEQSQDRNEEAERVGPSSPPRYDQNTKKRKRNLESTLIDFMKAPIPSQPRTRPESEPNADRSFFDSLIPAISGFTEDQKLEFRCEILNIIKRMRGQLNAASTSINLQPDYARYTTVFQPPSHAPFFPSPSNSNYIPQTPSYQHSSYAQRPLSAPETHSNAEEDCFDIYRQIE</sequence>
<dbReference type="STRING" id="67767.A0A0J7K819"/>
<feature type="domain" description="BESS" evidence="4">
    <location>
        <begin position="185"/>
        <end position="224"/>
    </location>
</feature>